<feature type="compositionally biased region" description="Basic and acidic residues" evidence="1">
    <location>
        <begin position="105"/>
        <end position="119"/>
    </location>
</feature>
<feature type="compositionally biased region" description="Basic and acidic residues" evidence="1">
    <location>
        <begin position="280"/>
        <end position="308"/>
    </location>
</feature>
<evidence type="ECO:0000256" key="1">
    <source>
        <dbReference type="SAM" id="MobiDB-lite"/>
    </source>
</evidence>
<feature type="compositionally biased region" description="Basic residues" evidence="1">
    <location>
        <begin position="373"/>
        <end position="392"/>
    </location>
</feature>
<accession>A0A914Z5F3</accession>
<dbReference type="AlphaFoldDB" id="A0A914Z5F3"/>
<feature type="region of interest" description="Disordered" evidence="1">
    <location>
        <begin position="38"/>
        <end position="171"/>
    </location>
</feature>
<dbReference type="WBParaSite" id="PSU_v2.g7121.t1">
    <property type="protein sequence ID" value="PSU_v2.g7121.t1"/>
    <property type="gene ID" value="PSU_v2.g7121"/>
</dbReference>
<evidence type="ECO:0000313" key="2">
    <source>
        <dbReference type="Proteomes" id="UP000887577"/>
    </source>
</evidence>
<proteinExistence type="predicted"/>
<sequence>MADDSLLGDDDLLEESTLLDDELLDDALLDDENIVNSHSEIKDVSLSPEKNSKNESPIKTMNNDSESAKPSSSDEKMNSSLDENALDNVDNEEPLDYDDDLDDLDERRESKFSSERADSSKPTNINEILPQQKNSKPQSDESTATKSDSFRGRGGYRGRFNNNRGGYRGRGGFRGAAPFPFPPTADQLSMFNNGLAFPNMLGLGGIPISGLSLPFNPNVPPPTLPSQLEAANWNRRVEAFVRKTAESGALPLTRNRSYSGSSSCSTCSSKSRSRSPLPSRRNDNRKDRRSRTPEKRKPVDDTKATRECAEAIGLDEEYLKKVEEQKRMREELQRKKAQRFQDTRKSEEPEPKKRREKSPRHLREKSSSDRDSRRKQHHRHHHHRRHHSRGHRSSSLEKLAENALKSINQAVNPLSSTGFPPSSVLSNNSILPPMNVPPPPLPISSSHSIPTSTFLSQPNPTVQQPPVPAIRTVSTTVVGRPDQPQVVMQAPPPDAKEKKLKARLVVVVSNIRTLSNAFKRISLFASSVGDLKVGLNSVVVFVL</sequence>
<feature type="compositionally biased region" description="Low complexity" evidence="1">
    <location>
        <begin position="252"/>
        <end position="279"/>
    </location>
</feature>
<dbReference type="Proteomes" id="UP000887577">
    <property type="component" value="Unplaced"/>
</dbReference>
<protein>
    <submittedName>
        <fullName evidence="3">Uncharacterized protein</fullName>
    </submittedName>
</protein>
<evidence type="ECO:0000313" key="3">
    <source>
        <dbReference type="WBParaSite" id="PSU_v2.g7121.t1"/>
    </source>
</evidence>
<keyword evidence="2" id="KW-1185">Reference proteome</keyword>
<feature type="region of interest" description="Disordered" evidence="1">
    <location>
        <begin position="252"/>
        <end position="308"/>
    </location>
</feature>
<feature type="compositionally biased region" description="Basic and acidic residues" evidence="1">
    <location>
        <begin position="329"/>
        <end position="372"/>
    </location>
</feature>
<feature type="region of interest" description="Disordered" evidence="1">
    <location>
        <begin position="329"/>
        <end position="396"/>
    </location>
</feature>
<feature type="compositionally biased region" description="Polar residues" evidence="1">
    <location>
        <begin position="120"/>
        <end position="147"/>
    </location>
</feature>
<feature type="compositionally biased region" description="Acidic residues" evidence="1">
    <location>
        <begin position="89"/>
        <end position="104"/>
    </location>
</feature>
<name>A0A914Z5F3_9BILA</name>
<organism evidence="2 3">
    <name type="scientific">Panagrolaimus superbus</name>
    <dbReference type="NCBI Taxonomy" id="310955"/>
    <lineage>
        <taxon>Eukaryota</taxon>
        <taxon>Metazoa</taxon>
        <taxon>Ecdysozoa</taxon>
        <taxon>Nematoda</taxon>
        <taxon>Chromadorea</taxon>
        <taxon>Rhabditida</taxon>
        <taxon>Tylenchina</taxon>
        <taxon>Panagrolaimomorpha</taxon>
        <taxon>Panagrolaimoidea</taxon>
        <taxon>Panagrolaimidae</taxon>
        <taxon>Panagrolaimus</taxon>
    </lineage>
</organism>
<feature type="compositionally biased region" description="Polar residues" evidence="1">
    <location>
        <begin position="54"/>
        <end position="71"/>
    </location>
</feature>
<reference evidence="3" key="1">
    <citation type="submission" date="2022-11" db="UniProtKB">
        <authorList>
            <consortium name="WormBaseParasite"/>
        </authorList>
    </citation>
    <scope>IDENTIFICATION</scope>
</reference>